<sequence length="98" mass="10347">MDNVVPDTGAGGAADKAFTSVPIEITVSVGRARPLVRDLLKLEEGSVLALDKRVDDPVDLYVGDRLIGTGVLEITETGEKQGQLSVRLVEVHDFGSAS</sequence>
<protein>
    <recommendedName>
        <fullName evidence="3">Flagellar motor switch protein FliN</fullName>
    </recommendedName>
</protein>
<evidence type="ECO:0000256" key="4">
    <source>
        <dbReference type="ARBA" id="ARBA00022475"/>
    </source>
</evidence>
<dbReference type="InterPro" id="IPR051469">
    <property type="entry name" value="FliN/MopA/SpaO"/>
</dbReference>
<evidence type="ECO:0000313" key="9">
    <source>
        <dbReference type="EMBL" id="SHI03210.1"/>
    </source>
</evidence>
<comment type="subcellular location">
    <subcellularLocation>
        <location evidence="1">Cell membrane</location>
        <topology evidence="1">Peripheral membrane protein</topology>
        <orientation evidence="1">Cytoplasmic side</orientation>
    </subcellularLocation>
</comment>
<evidence type="ECO:0000256" key="5">
    <source>
        <dbReference type="ARBA" id="ARBA00022500"/>
    </source>
</evidence>
<dbReference type="PANTHER" id="PTHR43484">
    <property type="match status" value="1"/>
</dbReference>
<dbReference type="GO" id="GO:0003774">
    <property type="term" value="F:cytoskeletal motor activity"/>
    <property type="evidence" value="ECO:0007669"/>
    <property type="project" value="InterPro"/>
</dbReference>
<name>A0A1M5XTT2_9RHOB</name>
<dbReference type="PANTHER" id="PTHR43484:SF1">
    <property type="entry name" value="FLAGELLAR MOTOR SWITCH PROTEIN FLIN"/>
    <property type="match status" value="1"/>
</dbReference>
<dbReference type="GO" id="GO:0006935">
    <property type="term" value="P:chemotaxis"/>
    <property type="evidence" value="ECO:0007669"/>
    <property type="project" value="UniProtKB-KW"/>
</dbReference>
<reference evidence="9 10" key="1">
    <citation type="submission" date="2016-11" db="EMBL/GenBank/DDBJ databases">
        <authorList>
            <person name="Jaros S."/>
            <person name="Januszkiewicz K."/>
            <person name="Wedrychowicz H."/>
        </authorList>
    </citation>
    <scope>NUCLEOTIDE SEQUENCE [LARGE SCALE GENOMIC DNA]</scope>
    <source>
        <strain evidence="9 10">DSM 29431</strain>
    </source>
</reference>
<proteinExistence type="inferred from homology"/>
<keyword evidence="7" id="KW-0472">Membrane</keyword>
<gene>
    <name evidence="9" type="ORF">SAMN05443551_4141</name>
</gene>
<dbReference type="Pfam" id="PF01052">
    <property type="entry name" value="FliMN_C"/>
    <property type="match status" value="1"/>
</dbReference>
<evidence type="ECO:0000256" key="7">
    <source>
        <dbReference type="ARBA" id="ARBA00023136"/>
    </source>
</evidence>
<accession>A0A1M5XTT2</accession>
<evidence type="ECO:0000259" key="8">
    <source>
        <dbReference type="Pfam" id="PF01052"/>
    </source>
</evidence>
<keyword evidence="9" id="KW-0282">Flagellum</keyword>
<keyword evidence="6" id="KW-0283">Flagellar rotation</keyword>
<keyword evidence="5" id="KW-0145">Chemotaxis</keyword>
<evidence type="ECO:0000313" key="10">
    <source>
        <dbReference type="Proteomes" id="UP000184221"/>
    </source>
</evidence>
<dbReference type="Proteomes" id="UP000184221">
    <property type="component" value="Unassembled WGS sequence"/>
</dbReference>
<dbReference type="SUPFAM" id="SSF101801">
    <property type="entry name" value="Surface presentation of antigens (SPOA)"/>
    <property type="match status" value="1"/>
</dbReference>
<dbReference type="RefSeq" id="WP_072779995.1">
    <property type="nucleotide sequence ID" value="NZ_FQXC01000008.1"/>
</dbReference>
<comment type="similarity">
    <text evidence="2">Belongs to the FliN/MopA/SpaO family.</text>
</comment>
<dbReference type="GO" id="GO:0071973">
    <property type="term" value="P:bacterial-type flagellum-dependent cell motility"/>
    <property type="evidence" value="ECO:0007669"/>
    <property type="project" value="InterPro"/>
</dbReference>
<dbReference type="Gene3D" id="2.30.330.10">
    <property type="entry name" value="SpoA-like"/>
    <property type="match status" value="1"/>
</dbReference>
<keyword evidence="9" id="KW-0966">Cell projection</keyword>
<keyword evidence="9" id="KW-0969">Cilium</keyword>
<dbReference type="EMBL" id="FQXC01000008">
    <property type="protein sequence ID" value="SHI03210.1"/>
    <property type="molecule type" value="Genomic_DNA"/>
</dbReference>
<keyword evidence="4" id="KW-1003">Cell membrane</keyword>
<dbReference type="OrthoDB" id="9790303at2"/>
<evidence type="ECO:0000256" key="6">
    <source>
        <dbReference type="ARBA" id="ARBA00022779"/>
    </source>
</evidence>
<dbReference type="GO" id="GO:0005886">
    <property type="term" value="C:plasma membrane"/>
    <property type="evidence" value="ECO:0007669"/>
    <property type="project" value="UniProtKB-SubCell"/>
</dbReference>
<evidence type="ECO:0000256" key="1">
    <source>
        <dbReference type="ARBA" id="ARBA00004413"/>
    </source>
</evidence>
<dbReference type="InterPro" id="IPR001543">
    <property type="entry name" value="FliN-like_C"/>
</dbReference>
<keyword evidence="10" id="KW-1185">Reference proteome</keyword>
<dbReference type="PRINTS" id="PR00956">
    <property type="entry name" value="FLGMOTORFLIN"/>
</dbReference>
<evidence type="ECO:0000256" key="3">
    <source>
        <dbReference type="ARBA" id="ARBA00021897"/>
    </source>
</evidence>
<dbReference type="GO" id="GO:0009425">
    <property type="term" value="C:bacterial-type flagellum basal body"/>
    <property type="evidence" value="ECO:0007669"/>
    <property type="project" value="InterPro"/>
</dbReference>
<dbReference type="InterPro" id="IPR036429">
    <property type="entry name" value="SpoA-like_sf"/>
</dbReference>
<dbReference type="STRING" id="996342.SAMN05443551_4141"/>
<organism evidence="9 10">
    <name type="scientific">Marivita hallyeonensis</name>
    <dbReference type="NCBI Taxonomy" id="996342"/>
    <lineage>
        <taxon>Bacteria</taxon>
        <taxon>Pseudomonadati</taxon>
        <taxon>Pseudomonadota</taxon>
        <taxon>Alphaproteobacteria</taxon>
        <taxon>Rhodobacterales</taxon>
        <taxon>Roseobacteraceae</taxon>
        <taxon>Marivita</taxon>
    </lineage>
</organism>
<evidence type="ECO:0000256" key="2">
    <source>
        <dbReference type="ARBA" id="ARBA00009226"/>
    </source>
</evidence>
<dbReference type="InterPro" id="IPR001172">
    <property type="entry name" value="FliN_T3SS_HrcQb"/>
</dbReference>
<feature type="domain" description="Flagellar motor switch protein FliN-like C-terminal" evidence="8">
    <location>
        <begin position="19"/>
        <end position="91"/>
    </location>
</feature>
<dbReference type="AlphaFoldDB" id="A0A1M5XTT2"/>